<evidence type="ECO:0000313" key="1">
    <source>
        <dbReference type="Proteomes" id="UP000079169"/>
    </source>
</evidence>
<reference evidence="2" key="1">
    <citation type="submission" date="2025-08" db="UniProtKB">
        <authorList>
            <consortium name="RefSeq"/>
        </authorList>
    </citation>
    <scope>IDENTIFICATION</scope>
</reference>
<dbReference type="PANTHER" id="PTHR21422">
    <property type="entry name" value="RAB3 GTPASE-ACTIVATING PROTEIN CATALYTIC SUBUNIT"/>
    <property type="match status" value="1"/>
</dbReference>
<dbReference type="GeneID" id="103516711"/>
<dbReference type="GO" id="GO:0005096">
    <property type="term" value="F:GTPase activator activity"/>
    <property type="evidence" value="ECO:0007669"/>
    <property type="project" value="InterPro"/>
</dbReference>
<name>A0A1S3DDS5_DIACI</name>
<accession>A0A1S3DDS5</accession>
<dbReference type="InterPro" id="IPR045700">
    <property type="entry name" value="Rab3GAP1"/>
</dbReference>
<evidence type="ECO:0000313" key="2">
    <source>
        <dbReference type="RefSeq" id="XP_008479916.1"/>
    </source>
</evidence>
<keyword evidence="1" id="KW-1185">Reference proteome</keyword>
<dbReference type="Proteomes" id="UP000079169">
    <property type="component" value="Unplaced"/>
</dbReference>
<dbReference type="PaxDb" id="121845-A0A1S3DDS5"/>
<dbReference type="RefSeq" id="XP_008479916.1">
    <property type="nucleotide sequence ID" value="XM_008481694.2"/>
</dbReference>
<dbReference type="AlphaFoldDB" id="A0A1S3DDS5"/>
<protein>
    <submittedName>
        <fullName evidence="2">Uncharacterized protein LOC103516711</fullName>
    </submittedName>
</protein>
<gene>
    <name evidence="2" type="primary">LOC103516711</name>
</gene>
<sequence>MKPEMIRFGKPWPELIYLTLHYEATTVHQGLIKQHCRLGIFEYFHHQGRRNEYSESIGCQIIKQDDVTQEGLSGLKSCPPDGLVWRLAICSSHALYSMGGAKSFAHVWFEFVQELRYRWENSLRIPG</sequence>
<dbReference type="KEGG" id="dci:103516711"/>
<proteinExistence type="predicted"/>
<organism evidence="1 2">
    <name type="scientific">Diaphorina citri</name>
    <name type="common">Asian citrus psyllid</name>
    <dbReference type="NCBI Taxonomy" id="121845"/>
    <lineage>
        <taxon>Eukaryota</taxon>
        <taxon>Metazoa</taxon>
        <taxon>Ecdysozoa</taxon>
        <taxon>Arthropoda</taxon>
        <taxon>Hexapoda</taxon>
        <taxon>Insecta</taxon>
        <taxon>Pterygota</taxon>
        <taxon>Neoptera</taxon>
        <taxon>Paraneoptera</taxon>
        <taxon>Hemiptera</taxon>
        <taxon>Sternorrhyncha</taxon>
        <taxon>Psylloidea</taxon>
        <taxon>Psyllidae</taxon>
        <taxon>Diaphorininae</taxon>
        <taxon>Diaphorina</taxon>
    </lineage>
</organism>
<dbReference type="PANTHER" id="PTHR21422:SF9">
    <property type="entry name" value="RAB3 GTPASE-ACTIVATING PROTEIN CATALYTIC SUBUNIT"/>
    <property type="match status" value="1"/>
</dbReference>
<dbReference type="STRING" id="121845.A0A1S3DDS5"/>